<dbReference type="AlphaFoldDB" id="A0AAD8ALU5"/>
<sequence length="69" mass="7999">KFPDFVHLLSEPCKWSKPTIFVDIKYNFEIDPSVVVGHAASLGRINGRIFIVLNEVWMRSDNRRLLANK</sequence>
<gene>
    <name evidence="1" type="ORF">L9F63_026275</name>
</gene>
<reference evidence="1" key="2">
    <citation type="submission" date="2023-05" db="EMBL/GenBank/DDBJ databases">
        <authorList>
            <person name="Fouks B."/>
        </authorList>
    </citation>
    <scope>NUCLEOTIDE SEQUENCE</scope>
    <source>
        <strain evidence="1">Stay&amp;Tobe</strain>
        <tissue evidence="1">Testes</tissue>
    </source>
</reference>
<feature type="non-terminal residue" evidence="1">
    <location>
        <position position="1"/>
    </location>
</feature>
<protein>
    <submittedName>
        <fullName evidence="1">Uncharacterized protein</fullName>
    </submittedName>
</protein>
<dbReference type="Proteomes" id="UP001233999">
    <property type="component" value="Unassembled WGS sequence"/>
</dbReference>
<accession>A0AAD8ALU5</accession>
<organism evidence="1 2">
    <name type="scientific">Diploptera punctata</name>
    <name type="common">Pacific beetle cockroach</name>
    <dbReference type="NCBI Taxonomy" id="6984"/>
    <lineage>
        <taxon>Eukaryota</taxon>
        <taxon>Metazoa</taxon>
        <taxon>Ecdysozoa</taxon>
        <taxon>Arthropoda</taxon>
        <taxon>Hexapoda</taxon>
        <taxon>Insecta</taxon>
        <taxon>Pterygota</taxon>
        <taxon>Neoptera</taxon>
        <taxon>Polyneoptera</taxon>
        <taxon>Dictyoptera</taxon>
        <taxon>Blattodea</taxon>
        <taxon>Blaberoidea</taxon>
        <taxon>Blaberidae</taxon>
        <taxon>Diplopterinae</taxon>
        <taxon>Diploptera</taxon>
    </lineage>
</organism>
<evidence type="ECO:0000313" key="1">
    <source>
        <dbReference type="EMBL" id="KAJ9600587.1"/>
    </source>
</evidence>
<name>A0AAD8ALU5_DIPPU</name>
<keyword evidence="2" id="KW-1185">Reference proteome</keyword>
<comment type="caution">
    <text evidence="1">The sequence shown here is derived from an EMBL/GenBank/DDBJ whole genome shotgun (WGS) entry which is preliminary data.</text>
</comment>
<feature type="non-terminal residue" evidence="1">
    <location>
        <position position="69"/>
    </location>
</feature>
<reference evidence="1" key="1">
    <citation type="journal article" date="2023" name="IScience">
        <title>Live-bearing cockroach genome reveals convergent evolutionary mechanisms linked to viviparity in insects and beyond.</title>
        <authorList>
            <person name="Fouks B."/>
            <person name="Harrison M.C."/>
            <person name="Mikhailova A.A."/>
            <person name="Marchal E."/>
            <person name="English S."/>
            <person name="Carruthers M."/>
            <person name="Jennings E.C."/>
            <person name="Chiamaka E.L."/>
            <person name="Frigard R.A."/>
            <person name="Pippel M."/>
            <person name="Attardo G.M."/>
            <person name="Benoit J.B."/>
            <person name="Bornberg-Bauer E."/>
            <person name="Tobe S.S."/>
        </authorList>
    </citation>
    <scope>NUCLEOTIDE SEQUENCE</scope>
    <source>
        <strain evidence="1">Stay&amp;Tobe</strain>
    </source>
</reference>
<proteinExistence type="predicted"/>
<evidence type="ECO:0000313" key="2">
    <source>
        <dbReference type="Proteomes" id="UP001233999"/>
    </source>
</evidence>
<dbReference type="EMBL" id="JASPKZ010000293">
    <property type="protein sequence ID" value="KAJ9600587.1"/>
    <property type="molecule type" value="Genomic_DNA"/>
</dbReference>